<dbReference type="InterPro" id="IPR007630">
    <property type="entry name" value="RNA_pol_sigma70_r4"/>
</dbReference>
<reference evidence="6 7" key="1">
    <citation type="submission" date="2017-04" db="EMBL/GenBank/DDBJ databases">
        <authorList>
            <person name="Afonso C.L."/>
            <person name="Miller P.J."/>
            <person name="Scott M.A."/>
            <person name="Spackman E."/>
            <person name="Goraichik I."/>
            <person name="Dimitrov K.M."/>
            <person name="Suarez D.L."/>
            <person name="Swayne D.E."/>
        </authorList>
    </citation>
    <scope>NUCLEOTIDE SEQUENCE [LARGE SCALE GENOMIC DNA]</scope>
    <source>
        <strain evidence="6 7">DSM 11270</strain>
    </source>
</reference>
<dbReference type="Gene3D" id="1.20.140.160">
    <property type="match status" value="1"/>
</dbReference>
<organism evidence="6 7">
    <name type="scientific">Desulfonispora thiosulfatigenes DSM 11270</name>
    <dbReference type="NCBI Taxonomy" id="656914"/>
    <lineage>
        <taxon>Bacteria</taxon>
        <taxon>Bacillati</taxon>
        <taxon>Bacillota</taxon>
        <taxon>Clostridia</taxon>
        <taxon>Eubacteriales</taxon>
        <taxon>Peptococcaceae</taxon>
        <taxon>Desulfonispora</taxon>
    </lineage>
</organism>
<dbReference type="GO" id="GO:0003899">
    <property type="term" value="F:DNA-directed RNA polymerase activity"/>
    <property type="evidence" value="ECO:0007669"/>
    <property type="project" value="InterPro"/>
</dbReference>
<dbReference type="Pfam" id="PF04545">
    <property type="entry name" value="Sigma70_r4"/>
    <property type="match status" value="1"/>
</dbReference>
<dbReference type="Proteomes" id="UP000192731">
    <property type="component" value="Unassembled WGS sequence"/>
</dbReference>
<accession>A0A1W1UMN4</accession>
<evidence type="ECO:0000256" key="3">
    <source>
        <dbReference type="ARBA" id="ARBA00023125"/>
    </source>
</evidence>
<dbReference type="OrthoDB" id="9799825at2"/>
<sequence>MKKEMPINPEDYLSLVNIIVNRIDLKLPSHWDKEDMISYGILGLMDAIKRYKPEKEVKFATYASIRIRGAIIDAIRKAAPVSRTKWEMIKRITETMEKLAGNIDTEVSYSAVAKEIGISEQEVSEALESLNYFAHVSIEETLGIKDTQLGSPEENFVREEQTKSLAKAISELKENERLVLTLYFYEELSMKEIAEVLEVGVSRVSQIKSKALISLRKKLEEDR</sequence>
<name>A0A1W1UMN4_DESTI</name>
<dbReference type="InterPro" id="IPR013324">
    <property type="entry name" value="RNA_pol_sigma_r3/r4-like"/>
</dbReference>
<dbReference type="NCBIfam" id="TIGR02937">
    <property type="entry name" value="sigma70-ECF"/>
    <property type="match status" value="1"/>
</dbReference>
<dbReference type="RefSeq" id="WP_084052160.1">
    <property type="nucleotide sequence ID" value="NZ_FWWT01000008.1"/>
</dbReference>
<keyword evidence="3" id="KW-0238">DNA-binding</keyword>
<feature type="domain" description="RNA polymerase sigma-70" evidence="5">
    <location>
        <begin position="35"/>
        <end position="48"/>
    </location>
</feature>
<keyword evidence="7" id="KW-1185">Reference proteome</keyword>
<dbReference type="PANTHER" id="PTHR30385">
    <property type="entry name" value="SIGMA FACTOR F FLAGELLAR"/>
    <property type="match status" value="1"/>
</dbReference>
<dbReference type="SUPFAM" id="SSF88946">
    <property type="entry name" value="Sigma2 domain of RNA polymerase sigma factors"/>
    <property type="match status" value="1"/>
</dbReference>
<dbReference type="STRING" id="656914.SAMN00017405_0910"/>
<dbReference type="PANTHER" id="PTHR30385:SF7">
    <property type="entry name" value="RNA POLYMERASE SIGMA FACTOR FLIA"/>
    <property type="match status" value="1"/>
</dbReference>
<dbReference type="AlphaFoldDB" id="A0A1W1UMN4"/>
<evidence type="ECO:0000256" key="2">
    <source>
        <dbReference type="ARBA" id="ARBA00023082"/>
    </source>
</evidence>
<evidence type="ECO:0000256" key="4">
    <source>
        <dbReference type="ARBA" id="ARBA00023163"/>
    </source>
</evidence>
<dbReference type="GO" id="GO:0006352">
    <property type="term" value="P:DNA-templated transcription initiation"/>
    <property type="evidence" value="ECO:0007669"/>
    <property type="project" value="InterPro"/>
</dbReference>
<evidence type="ECO:0000256" key="1">
    <source>
        <dbReference type="ARBA" id="ARBA00023015"/>
    </source>
</evidence>
<dbReference type="SUPFAM" id="SSF88659">
    <property type="entry name" value="Sigma3 and sigma4 domains of RNA polymerase sigma factors"/>
    <property type="match status" value="2"/>
</dbReference>
<evidence type="ECO:0000313" key="7">
    <source>
        <dbReference type="Proteomes" id="UP000192731"/>
    </source>
</evidence>
<dbReference type="InterPro" id="IPR000943">
    <property type="entry name" value="RNA_pol_sigma70"/>
</dbReference>
<dbReference type="InterPro" id="IPR014284">
    <property type="entry name" value="RNA_pol_sigma-70_dom"/>
</dbReference>
<keyword evidence="2" id="KW-0731">Sigma factor</keyword>
<dbReference type="InterPro" id="IPR007627">
    <property type="entry name" value="RNA_pol_sigma70_r2"/>
</dbReference>
<dbReference type="InterPro" id="IPR013325">
    <property type="entry name" value="RNA_pol_sigma_r2"/>
</dbReference>
<evidence type="ECO:0000313" key="6">
    <source>
        <dbReference type="EMBL" id="SMB82283.1"/>
    </source>
</evidence>
<dbReference type="CDD" id="cd06171">
    <property type="entry name" value="Sigma70_r4"/>
    <property type="match status" value="1"/>
</dbReference>
<dbReference type="PRINTS" id="PR00046">
    <property type="entry name" value="SIGMA70FCT"/>
</dbReference>
<dbReference type="GO" id="GO:0016987">
    <property type="term" value="F:sigma factor activity"/>
    <property type="evidence" value="ECO:0007669"/>
    <property type="project" value="UniProtKB-KW"/>
</dbReference>
<evidence type="ECO:0000259" key="5">
    <source>
        <dbReference type="PROSITE" id="PS00715"/>
    </source>
</evidence>
<dbReference type="GO" id="GO:0003677">
    <property type="term" value="F:DNA binding"/>
    <property type="evidence" value="ECO:0007669"/>
    <property type="project" value="UniProtKB-KW"/>
</dbReference>
<gene>
    <name evidence="6" type="ORF">SAMN00017405_0910</name>
</gene>
<proteinExistence type="predicted"/>
<keyword evidence="4" id="KW-0804">Transcription</keyword>
<dbReference type="PROSITE" id="PS00715">
    <property type="entry name" value="SIGMA70_1"/>
    <property type="match status" value="1"/>
</dbReference>
<keyword evidence="1" id="KW-0805">Transcription regulation</keyword>
<dbReference type="Gene3D" id="1.10.1740.10">
    <property type="match status" value="1"/>
</dbReference>
<dbReference type="Pfam" id="PF04542">
    <property type="entry name" value="Sigma70_r2"/>
    <property type="match status" value="1"/>
</dbReference>
<dbReference type="NCBIfam" id="TIGR02479">
    <property type="entry name" value="FliA_WhiG"/>
    <property type="match status" value="1"/>
</dbReference>
<dbReference type="EMBL" id="FWWT01000008">
    <property type="protein sequence ID" value="SMB82283.1"/>
    <property type="molecule type" value="Genomic_DNA"/>
</dbReference>
<dbReference type="InterPro" id="IPR012845">
    <property type="entry name" value="RNA_pol_sigma_FliA_WhiG"/>
</dbReference>
<protein>
    <submittedName>
        <fullName evidence="6">RNA polymerase, sigma 28 subunit, SigD/FliA/WhiG</fullName>
    </submittedName>
</protein>